<sequence>MECLETLLHNLKTYKNQLLFITGDFHVDFKISSAEQRSVINMMGNYGMAMTVNDYTRVTNNTATIIDNVVPNISSDIYPTTSDRHYADHRYVVLKIKRIYLSTNKSIGVTDKRIYSEASKKEFAFYLANESWDDVYSGDGIEAKFSSFINILSFHYNNAFPWRRVSLPDSAYLKRLSPLSHLLMTEFMCLDHNSFWSNIIPKYLTELCIAISKLSQDGSL</sequence>
<organism evidence="1 2">
    <name type="scientific">Popillia japonica</name>
    <name type="common">Japanese beetle</name>
    <dbReference type="NCBI Taxonomy" id="7064"/>
    <lineage>
        <taxon>Eukaryota</taxon>
        <taxon>Metazoa</taxon>
        <taxon>Ecdysozoa</taxon>
        <taxon>Arthropoda</taxon>
        <taxon>Hexapoda</taxon>
        <taxon>Insecta</taxon>
        <taxon>Pterygota</taxon>
        <taxon>Neoptera</taxon>
        <taxon>Endopterygota</taxon>
        <taxon>Coleoptera</taxon>
        <taxon>Polyphaga</taxon>
        <taxon>Scarabaeiformia</taxon>
        <taxon>Scarabaeidae</taxon>
        <taxon>Rutelinae</taxon>
        <taxon>Popillia</taxon>
    </lineage>
</organism>
<dbReference type="Proteomes" id="UP001458880">
    <property type="component" value="Unassembled WGS sequence"/>
</dbReference>
<proteinExistence type="predicted"/>
<evidence type="ECO:0000313" key="2">
    <source>
        <dbReference type="Proteomes" id="UP001458880"/>
    </source>
</evidence>
<name>A0AAW1HU42_POPJA</name>
<protein>
    <recommendedName>
        <fullName evidence="3">Endonuclease/exonuclease/phosphatase domain-containing protein</fullName>
    </recommendedName>
</protein>
<dbReference type="EMBL" id="JASPKY010000920">
    <property type="protein sequence ID" value="KAK9680239.1"/>
    <property type="molecule type" value="Genomic_DNA"/>
</dbReference>
<evidence type="ECO:0000313" key="1">
    <source>
        <dbReference type="EMBL" id="KAK9680239.1"/>
    </source>
</evidence>
<accession>A0AAW1HU42</accession>
<reference evidence="1 2" key="1">
    <citation type="journal article" date="2024" name="BMC Genomics">
        <title>De novo assembly and annotation of Popillia japonica's genome with initial clues to its potential as an invasive pest.</title>
        <authorList>
            <person name="Cucini C."/>
            <person name="Boschi S."/>
            <person name="Funari R."/>
            <person name="Cardaioli E."/>
            <person name="Iannotti N."/>
            <person name="Marturano G."/>
            <person name="Paoli F."/>
            <person name="Bruttini M."/>
            <person name="Carapelli A."/>
            <person name="Frati F."/>
            <person name="Nardi F."/>
        </authorList>
    </citation>
    <scope>NUCLEOTIDE SEQUENCE [LARGE SCALE GENOMIC DNA]</scope>
    <source>
        <strain evidence="1">DMR45628</strain>
    </source>
</reference>
<dbReference type="AlphaFoldDB" id="A0AAW1HU42"/>
<comment type="caution">
    <text evidence="1">The sequence shown here is derived from an EMBL/GenBank/DDBJ whole genome shotgun (WGS) entry which is preliminary data.</text>
</comment>
<evidence type="ECO:0008006" key="3">
    <source>
        <dbReference type="Google" id="ProtNLM"/>
    </source>
</evidence>
<keyword evidence="2" id="KW-1185">Reference proteome</keyword>
<gene>
    <name evidence="1" type="ORF">QE152_g39257</name>
</gene>